<feature type="domain" description="Reverse transcriptase Ty1/copia-type" evidence="1">
    <location>
        <begin position="196"/>
        <end position="283"/>
    </location>
</feature>
<proteinExistence type="predicted"/>
<dbReference type="InterPro" id="IPR043502">
    <property type="entry name" value="DNA/RNA_pol_sf"/>
</dbReference>
<feature type="domain" description="Reverse transcriptase Ty1/copia-type" evidence="1">
    <location>
        <begin position="93"/>
        <end position="165"/>
    </location>
</feature>
<keyword evidence="3" id="KW-1185">Reference proteome</keyword>
<dbReference type="InterPro" id="IPR013103">
    <property type="entry name" value="RVT_2"/>
</dbReference>
<gene>
    <name evidence="2" type="ORF">L3X38_004686</name>
</gene>
<dbReference type="SUPFAM" id="SSF56672">
    <property type="entry name" value="DNA/RNA polymerases"/>
    <property type="match status" value="1"/>
</dbReference>
<name>A0AAD4ZPG5_PRUDU</name>
<dbReference type="Pfam" id="PF07727">
    <property type="entry name" value="RVT_2"/>
    <property type="match status" value="2"/>
</dbReference>
<protein>
    <recommendedName>
        <fullName evidence="1">Reverse transcriptase Ty1/copia-type domain-containing protein</fullName>
    </recommendedName>
</protein>
<evidence type="ECO:0000259" key="1">
    <source>
        <dbReference type="Pfam" id="PF07727"/>
    </source>
</evidence>
<evidence type="ECO:0000313" key="2">
    <source>
        <dbReference type="EMBL" id="KAI5351795.1"/>
    </source>
</evidence>
<evidence type="ECO:0000313" key="3">
    <source>
        <dbReference type="Proteomes" id="UP001054821"/>
    </source>
</evidence>
<dbReference type="EMBL" id="JAJFAZ020000001">
    <property type="protein sequence ID" value="KAI5351795.1"/>
    <property type="molecule type" value="Genomic_DNA"/>
</dbReference>
<dbReference type="Proteomes" id="UP001054821">
    <property type="component" value="Chromosome 1"/>
</dbReference>
<reference evidence="2 3" key="1">
    <citation type="journal article" date="2022" name="G3 (Bethesda)">
        <title>Whole-genome sequence and methylome profiling of the almond [Prunus dulcis (Mill.) D.A. Webb] cultivar 'Nonpareil'.</title>
        <authorList>
            <person name="D'Amico-Willman K.M."/>
            <person name="Ouma W.Z."/>
            <person name="Meulia T."/>
            <person name="Sideli G.M."/>
            <person name="Gradziel T.M."/>
            <person name="Fresnedo-Ramirez J."/>
        </authorList>
    </citation>
    <scope>NUCLEOTIDE SEQUENCE [LARGE SCALE GENOMIC DNA]</scope>
    <source>
        <strain evidence="2">Clone GOH B32 T37-40</strain>
    </source>
</reference>
<dbReference type="PANTHER" id="PTHR11439">
    <property type="entry name" value="GAG-POL-RELATED RETROTRANSPOSON"/>
    <property type="match status" value="1"/>
</dbReference>
<organism evidence="2 3">
    <name type="scientific">Prunus dulcis</name>
    <name type="common">Almond</name>
    <name type="synonym">Amygdalus dulcis</name>
    <dbReference type="NCBI Taxonomy" id="3755"/>
    <lineage>
        <taxon>Eukaryota</taxon>
        <taxon>Viridiplantae</taxon>
        <taxon>Streptophyta</taxon>
        <taxon>Embryophyta</taxon>
        <taxon>Tracheophyta</taxon>
        <taxon>Spermatophyta</taxon>
        <taxon>Magnoliopsida</taxon>
        <taxon>eudicotyledons</taxon>
        <taxon>Gunneridae</taxon>
        <taxon>Pentapetalae</taxon>
        <taxon>rosids</taxon>
        <taxon>fabids</taxon>
        <taxon>Rosales</taxon>
        <taxon>Rosaceae</taxon>
        <taxon>Amygdaloideae</taxon>
        <taxon>Amygdaleae</taxon>
        <taxon>Prunus</taxon>
    </lineage>
</organism>
<sequence length="354" mass="39479">MAGSIFSFSSKGYTPTFSTSSPPSDTSLVNVSNTHLMATRAKASVRKPNPKYAHHVLVSTDDYFELTSFSQANKLKEWRLAMADEFNALLCARTWTLVPHTLAMNVLPNKWVFLFNRNSDGTIQHYKARFVTNGFHQQPGLDYGETFSPVANNSTILLILALSVQLVGMFAPRAWFHVSLLTYFRWILLLLSPIRLSLCTLAQGSIHIYLLIYVDDILVTGSDLSRITTLISDLGRRFSMKDLVSAHYFLGMELLHTRSGFSLTQTKYVVDLLMRVNMHKSKPMPASAISGRRLSISNGDPLPDPTECGSTVGALQYLTLTRSDISFAVNQVCQFMHINPLLLTGSLSKVSFII</sequence>
<dbReference type="AlphaFoldDB" id="A0AAD4ZPG5"/>
<accession>A0AAD4ZPG5</accession>
<dbReference type="PANTHER" id="PTHR11439:SF467">
    <property type="entry name" value="INTEGRASE CATALYTIC DOMAIN-CONTAINING PROTEIN"/>
    <property type="match status" value="1"/>
</dbReference>
<comment type="caution">
    <text evidence="2">The sequence shown here is derived from an EMBL/GenBank/DDBJ whole genome shotgun (WGS) entry which is preliminary data.</text>
</comment>